<gene>
    <name evidence="6" type="ORF">PHPALM_560</name>
</gene>
<accession>A0A2P4YUK2</accession>
<evidence type="ECO:0000256" key="3">
    <source>
        <dbReference type="ARBA" id="ARBA00022833"/>
    </source>
</evidence>
<dbReference type="AlphaFoldDB" id="A0A2P4YUK2"/>
<name>A0A2P4YUK2_9STRA</name>
<dbReference type="PANTHER" id="PTHR42940">
    <property type="entry name" value="ALCOHOL DEHYDROGENASE 1-RELATED"/>
    <property type="match status" value="1"/>
</dbReference>
<reference evidence="6 7" key="1">
    <citation type="journal article" date="2017" name="Genome Biol. Evol.">
        <title>Phytophthora megakarya and P. palmivora, closely related causal agents of cacao black pod rot, underwent increases in genome sizes and gene numbers by different mechanisms.</title>
        <authorList>
            <person name="Ali S.S."/>
            <person name="Shao J."/>
            <person name="Lary D.J."/>
            <person name="Kronmiller B."/>
            <person name="Shen D."/>
            <person name="Strem M.D."/>
            <person name="Amoako-Attah I."/>
            <person name="Akrofi A.Y."/>
            <person name="Begoude B.A."/>
            <person name="Ten Hoopen G.M."/>
            <person name="Coulibaly K."/>
            <person name="Kebe B.I."/>
            <person name="Melnick R.L."/>
            <person name="Guiltinan M.J."/>
            <person name="Tyler B.M."/>
            <person name="Meinhardt L.W."/>
            <person name="Bailey B.A."/>
        </authorList>
    </citation>
    <scope>NUCLEOTIDE SEQUENCE [LARGE SCALE GENOMIC DNA]</scope>
    <source>
        <strain evidence="7">sbr112.9</strain>
    </source>
</reference>
<evidence type="ECO:0000313" key="6">
    <source>
        <dbReference type="EMBL" id="POM81469.1"/>
    </source>
</evidence>
<proteinExistence type="predicted"/>
<dbReference type="EMBL" id="NCKW01000075">
    <property type="protein sequence ID" value="POM81469.1"/>
    <property type="molecule type" value="Genomic_DNA"/>
</dbReference>
<dbReference type="GO" id="GO:0004022">
    <property type="term" value="F:alcohol dehydrogenase (NAD+) activity"/>
    <property type="evidence" value="ECO:0007669"/>
    <property type="project" value="TreeGrafter"/>
</dbReference>
<evidence type="ECO:0000313" key="7">
    <source>
        <dbReference type="Proteomes" id="UP000237271"/>
    </source>
</evidence>
<keyword evidence="3" id="KW-0862">Zinc</keyword>
<evidence type="ECO:0000256" key="4">
    <source>
        <dbReference type="ARBA" id="ARBA00023002"/>
    </source>
</evidence>
<organism evidence="6 7">
    <name type="scientific">Phytophthora palmivora</name>
    <dbReference type="NCBI Taxonomy" id="4796"/>
    <lineage>
        <taxon>Eukaryota</taxon>
        <taxon>Sar</taxon>
        <taxon>Stramenopiles</taxon>
        <taxon>Oomycota</taxon>
        <taxon>Peronosporomycetes</taxon>
        <taxon>Peronosporales</taxon>
        <taxon>Peronosporaceae</taxon>
        <taxon>Phytophthora</taxon>
    </lineage>
</organism>
<dbReference type="Gene3D" id="3.40.50.720">
    <property type="entry name" value="NAD(P)-binding Rossmann-like Domain"/>
    <property type="match status" value="1"/>
</dbReference>
<keyword evidence="2" id="KW-0479">Metal-binding</keyword>
<keyword evidence="5" id="KW-0520">NAD</keyword>
<comment type="cofactor">
    <cofactor evidence="1">
        <name>Zn(2+)</name>
        <dbReference type="ChEBI" id="CHEBI:29105"/>
    </cofactor>
</comment>
<dbReference type="SUPFAM" id="SSF51735">
    <property type="entry name" value="NAD(P)-binding Rossmann-fold domains"/>
    <property type="match status" value="1"/>
</dbReference>
<dbReference type="InterPro" id="IPR036291">
    <property type="entry name" value="NAD(P)-bd_dom_sf"/>
</dbReference>
<evidence type="ECO:0000256" key="1">
    <source>
        <dbReference type="ARBA" id="ARBA00001947"/>
    </source>
</evidence>
<sequence length="141" mass="15287">MNRRERGENDGFLTDAWNGTAEVVTHAAYPDKLNGVKYTLGALKGAGGGLDHLLCQYTRAMDIRVIAIESGNDKRKPVASYGNKDFIDFKEDYVQMFEATEDPSARATVVGASGEAHKDALSFLRPHATSSGSLTSCLMLD</sequence>
<dbReference type="GO" id="GO:0046872">
    <property type="term" value="F:metal ion binding"/>
    <property type="evidence" value="ECO:0007669"/>
    <property type="project" value="UniProtKB-KW"/>
</dbReference>
<dbReference type="Proteomes" id="UP000237271">
    <property type="component" value="Unassembled WGS sequence"/>
</dbReference>
<evidence type="ECO:0000256" key="2">
    <source>
        <dbReference type="ARBA" id="ARBA00022723"/>
    </source>
</evidence>
<evidence type="ECO:0000256" key="5">
    <source>
        <dbReference type="ARBA" id="ARBA00023027"/>
    </source>
</evidence>
<dbReference type="GO" id="GO:0005737">
    <property type="term" value="C:cytoplasm"/>
    <property type="evidence" value="ECO:0007669"/>
    <property type="project" value="TreeGrafter"/>
</dbReference>
<protein>
    <submittedName>
        <fullName evidence="6">Alcohol dehydrogenase</fullName>
    </submittedName>
</protein>
<keyword evidence="7" id="KW-1185">Reference proteome</keyword>
<keyword evidence="4" id="KW-0560">Oxidoreductase</keyword>
<comment type="caution">
    <text evidence="6">The sequence shown here is derived from an EMBL/GenBank/DDBJ whole genome shotgun (WGS) entry which is preliminary data.</text>
</comment>
<dbReference type="OrthoDB" id="1879366at2759"/>
<dbReference type="PANTHER" id="PTHR42940:SF3">
    <property type="entry name" value="ALCOHOL DEHYDROGENASE 1-RELATED"/>
    <property type="match status" value="1"/>
</dbReference>